<protein>
    <submittedName>
        <fullName evidence="2">Spermidine synthase</fullName>
    </submittedName>
</protein>
<evidence type="ECO:0000256" key="1">
    <source>
        <dbReference type="ARBA" id="ARBA00023115"/>
    </source>
</evidence>
<proteinExistence type="predicted"/>
<accession>A0ABX6YJS4</accession>
<dbReference type="PANTHER" id="PTHR43317:SF3">
    <property type="entry name" value="BLR2883 PROTEIN"/>
    <property type="match status" value="1"/>
</dbReference>
<dbReference type="InterPro" id="IPR029063">
    <property type="entry name" value="SAM-dependent_MTases_sf"/>
</dbReference>
<dbReference type="Proteomes" id="UP000662814">
    <property type="component" value="Chromosome"/>
</dbReference>
<evidence type="ECO:0000313" key="3">
    <source>
        <dbReference type="Proteomes" id="UP000662814"/>
    </source>
</evidence>
<evidence type="ECO:0000313" key="2">
    <source>
        <dbReference type="EMBL" id="QPZ38656.1"/>
    </source>
</evidence>
<dbReference type="RefSeq" id="WP_198248109.1">
    <property type="nucleotide sequence ID" value="NZ_CP061169.1"/>
</dbReference>
<reference evidence="2 3" key="1">
    <citation type="submission" date="2020-12" db="EMBL/GenBank/DDBJ databases">
        <title>Microbacterium sp. HY060.</title>
        <authorList>
            <person name="Zhou J."/>
        </authorList>
    </citation>
    <scope>NUCLEOTIDE SEQUENCE [LARGE SCALE GENOMIC DNA]</scope>
    <source>
        <strain evidence="2 3">HY60</strain>
    </source>
</reference>
<keyword evidence="1" id="KW-0620">Polyamine biosynthesis</keyword>
<keyword evidence="3" id="KW-1185">Reference proteome</keyword>
<dbReference type="Gene3D" id="3.40.50.150">
    <property type="entry name" value="Vaccinia Virus protein VP39"/>
    <property type="match status" value="1"/>
</dbReference>
<dbReference type="SUPFAM" id="SSF53335">
    <property type="entry name" value="S-adenosyl-L-methionine-dependent methyltransferases"/>
    <property type="match status" value="1"/>
</dbReference>
<organism evidence="2 3">
    <name type="scientific">Paramicrobacterium chengjingii</name>
    <dbReference type="NCBI Taxonomy" id="2769067"/>
    <lineage>
        <taxon>Bacteria</taxon>
        <taxon>Bacillati</taxon>
        <taxon>Actinomycetota</taxon>
        <taxon>Actinomycetes</taxon>
        <taxon>Micrococcales</taxon>
        <taxon>Microbacteriaceae</taxon>
        <taxon>Paramicrobacterium</taxon>
    </lineage>
</organism>
<name>A0ABX6YJS4_9MICO</name>
<sequence length="235" mass="25779">MIIRFEELDWQPTAMGDLTLRRRTEPSSGQEIFEVKLGEEFLMSSLFTVAEEELASLGLAAVEGVELTVLVGGLGLGYTAVTALRDERVRGLTVVDRLATVIDWHERKLLPVSAELVDDARTNLVEDDFFALMRSKPVGDHSGYSAILLDVDHSPRHQLDPTHSDLYAADGLRALDRHLAPRGVFALWSDDPPDGDFMGELDAVFDDAAAHIVDFDNPVTGGVSSNTVYVARSRS</sequence>
<dbReference type="PANTHER" id="PTHR43317">
    <property type="entry name" value="THERMOSPERMINE SYNTHASE ACAULIS5"/>
    <property type="match status" value="1"/>
</dbReference>
<gene>
    <name evidence="2" type="ORF">HCR76_00645</name>
</gene>
<dbReference type="EMBL" id="CP061169">
    <property type="protein sequence ID" value="QPZ38656.1"/>
    <property type="molecule type" value="Genomic_DNA"/>
</dbReference>